<dbReference type="Gene3D" id="2.30.30.110">
    <property type="match status" value="1"/>
</dbReference>
<evidence type="ECO:0000313" key="2">
    <source>
        <dbReference type="Proteomes" id="UP000608345"/>
    </source>
</evidence>
<dbReference type="InterPro" id="IPR003477">
    <property type="entry name" value="PemK-like"/>
</dbReference>
<proteinExistence type="predicted"/>
<dbReference type="InterPro" id="IPR011067">
    <property type="entry name" value="Plasmid_toxin/cell-grow_inhib"/>
</dbReference>
<accession>A0A918JMY2</accession>
<reference evidence="1" key="1">
    <citation type="journal article" date="2014" name="Int. J. Syst. Evol. Microbiol.">
        <title>Complete genome sequence of Corynebacterium casei LMG S-19264T (=DSM 44701T), isolated from a smear-ripened cheese.</title>
        <authorList>
            <consortium name="US DOE Joint Genome Institute (JGI-PGF)"/>
            <person name="Walter F."/>
            <person name="Albersmeier A."/>
            <person name="Kalinowski J."/>
            <person name="Ruckert C."/>
        </authorList>
    </citation>
    <scope>NUCLEOTIDE SEQUENCE</scope>
    <source>
        <strain evidence="1">KCTC 23732</strain>
    </source>
</reference>
<dbReference type="GO" id="GO:0006402">
    <property type="term" value="P:mRNA catabolic process"/>
    <property type="evidence" value="ECO:0007669"/>
    <property type="project" value="TreeGrafter"/>
</dbReference>
<gene>
    <name evidence="1" type="ORF">GCM10011450_17770</name>
</gene>
<evidence type="ECO:0008006" key="3">
    <source>
        <dbReference type="Google" id="ProtNLM"/>
    </source>
</evidence>
<dbReference type="EMBL" id="BMYS01000011">
    <property type="protein sequence ID" value="GGW88198.1"/>
    <property type="molecule type" value="Genomic_DNA"/>
</dbReference>
<reference evidence="1" key="2">
    <citation type="submission" date="2020-09" db="EMBL/GenBank/DDBJ databases">
        <authorList>
            <person name="Sun Q."/>
            <person name="Kim S."/>
        </authorList>
    </citation>
    <scope>NUCLEOTIDE SEQUENCE</scope>
    <source>
        <strain evidence="1">KCTC 23732</strain>
    </source>
</reference>
<evidence type="ECO:0000313" key="1">
    <source>
        <dbReference type="EMBL" id="GGW88198.1"/>
    </source>
</evidence>
<dbReference type="GO" id="GO:0016075">
    <property type="term" value="P:rRNA catabolic process"/>
    <property type="evidence" value="ECO:0007669"/>
    <property type="project" value="TreeGrafter"/>
</dbReference>
<dbReference type="Pfam" id="PF02452">
    <property type="entry name" value="PemK_toxin"/>
    <property type="match status" value="1"/>
</dbReference>
<comment type="caution">
    <text evidence="1">The sequence shown here is derived from an EMBL/GenBank/DDBJ whole genome shotgun (WGS) entry which is preliminary data.</text>
</comment>
<name>A0A918JMY2_9BURK</name>
<protein>
    <recommendedName>
        <fullName evidence="3">Type II toxin-antitoxin system PemK/MazF family toxin</fullName>
    </recommendedName>
</protein>
<dbReference type="SUPFAM" id="SSF50118">
    <property type="entry name" value="Cell growth inhibitor/plasmid maintenance toxic component"/>
    <property type="match status" value="1"/>
</dbReference>
<sequence>MKRGDIYLVPLDPTAGHEQNGSRPVVVVSAERFNKLTILPVVCPITTGDDFARRLGFSVQI</sequence>
<keyword evidence="2" id="KW-1185">Reference proteome</keyword>
<dbReference type="GO" id="GO:0003677">
    <property type="term" value="F:DNA binding"/>
    <property type="evidence" value="ECO:0007669"/>
    <property type="project" value="InterPro"/>
</dbReference>
<dbReference type="Proteomes" id="UP000608345">
    <property type="component" value="Unassembled WGS sequence"/>
</dbReference>
<dbReference type="PANTHER" id="PTHR33988">
    <property type="entry name" value="ENDORIBONUCLEASE MAZF-RELATED"/>
    <property type="match status" value="1"/>
</dbReference>
<dbReference type="GO" id="GO:0004521">
    <property type="term" value="F:RNA endonuclease activity"/>
    <property type="evidence" value="ECO:0007669"/>
    <property type="project" value="TreeGrafter"/>
</dbReference>
<dbReference type="AlphaFoldDB" id="A0A918JMY2"/>
<organism evidence="1 2">
    <name type="scientific">Advenella faeciporci</name>
    <dbReference type="NCBI Taxonomy" id="797535"/>
    <lineage>
        <taxon>Bacteria</taxon>
        <taxon>Pseudomonadati</taxon>
        <taxon>Pseudomonadota</taxon>
        <taxon>Betaproteobacteria</taxon>
        <taxon>Burkholderiales</taxon>
        <taxon>Alcaligenaceae</taxon>
    </lineage>
</organism>